<dbReference type="Pfam" id="PF01068">
    <property type="entry name" value="DNA_ligase_A_M"/>
    <property type="match status" value="1"/>
</dbReference>
<accession>A0A3R9FH80</accession>
<dbReference type="Gene3D" id="3.30.1490.70">
    <property type="match status" value="1"/>
</dbReference>
<keyword evidence="10" id="KW-1185">Reference proteome</keyword>
<dbReference type="RefSeq" id="WP_125323385.1">
    <property type="nucleotide sequence ID" value="NZ_RSFA01000166.1"/>
</dbReference>
<dbReference type="PANTHER" id="PTHR47810">
    <property type="entry name" value="DNA LIGASE"/>
    <property type="match status" value="1"/>
</dbReference>
<keyword evidence="4" id="KW-0227">DNA damage</keyword>
<reference evidence="9 10" key="1">
    <citation type="submission" date="2018-12" db="EMBL/GenBank/DDBJ databases">
        <title>Genomic taxonomy of the Vibrionaceae family.</title>
        <authorList>
            <person name="Gomez-Gil B."/>
            <person name="Enciso-Ibarra K."/>
        </authorList>
    </citation>
    <scope>NUCLEOTIDE SEQUENCE [LARGE SCALE GENOMIC DNA]</scope>
    <source>
        <strain evidence="9 10">CAIM 594</strain>
    </source>
</reference>
<evidence type="ECO:0000313" key="10">
    <source>
        <dbReference type="Proteomes" id="UP000269041"/>
    </source>
</evidence>
<dbReference type="InterPro" id="IPR012340">
    <property type="entry name" value="NA-bd_OB-fold"/>
</dbReference>
<dbReference type="SUPFAM" id="SSF50249">
    <property type="entry name" value="Nucleic acid-binding proteins"/>
    <property type="match status" value="1"/>
</dbReference>
<evidence type="ECO:0000313" key="9">
    <source>
        <dbReference type="EMBL" id="RSD27934.1"/>
    </source>
</evidence>
<organism evidence="9 10">
    <name type="scientific">Vibrio pectenicida</name>
    <dbReference type="NCBI Taxonomy" id="62763"/>
    <lineage>
        <taxon>Bacteria</taxon>
        <taxon>Pseudomonadati</taxon>
        <taxon>Pseudomonadota</taxon>
        <taxon>Gammaproteobacteria</taxon>
        <taxon>Vibrionales</taxon>
        <taxon>Vibrionaceae</taxon>
        <taxon>Vibrio</taxon>
    </lineage>
</organism>
<dbReference type="CDD" id="cd08041">
    <property type="entry name" value="OBF_kDNA_ligase_like"/>
    <property type="match status" value="1"/>
</dbReference>
<dbReference type="SUPFAM" id="SSF56091">
    <property type="entry name" value="DNA ligase/mRNA capping enzyme, catalytic domain"/>
    <property type="match status" value="1"/>
</dbReference>
<name>A0A3R9FH80_9VIBR</name>
<comment type="caution">
    <text evidence="9">The sequence shown here is derived from an EMBL/GenBank/DDBJ whole genome shotgun (WGS) entry which is preliminary data.</text>
</comment>
<dbReference type="AlphaFoldDB" id="A0A3R9FH80"/>
<dbReference type="PANTHER" id="PTHR47810:SF1">
    <property type="entry name" value="DNA LIGASE B"/>
    <property type="match status" value="1"/>
</dbReference>
<dbReference type="CDD" id="cd07896">
    <property type="entry name" value="Adenylation_kDNA_ligase_like"/>
    <property type="match status" value="1"/>
</dbReference>
<keyword evidence="3" id="KW-0235">DNA replication</keyword>
<dbReference type="GO" id="GO:0006260">
    <property type="term" value="P:DNA replication"/>
    <property type="evidence" value="ECO:0007669"/>
    <property type="project" value="UniProtKB-KW"/>
</dbReference>
<dbReference type="InterPro" id="IPR029319">
    <property type="entry name" value="DNA_ligase_OB"/>
</dbReference>
<dbReference type="Pfam" id="PF14743">
    <property type="entry name" value="DNA_ligase_OB_2"/>
    <property type="match status" value="1"/>
</dbReference>
<dbReference type="InterPro" id="IPR012310">
    <property type="entry name" value="DNA_ligase_ATP-dep_cent"/>
</dbReference>
<gene>
    <name evidence="9" type="ORF">EJA03_19420</name>
</gene>
<proteinExistence type="predicted"/>
<dbReference type="GO" id="GO:0006310">
    <property type="term" value="P:DNA recombination"/>
    <property type="evidence" value="ECO:0007669"/>
    <property type="project" value="InterPro"/>
</dbReference>
<dbReference type="GO" id="GO:0005524">
    <property type="term" value="F:ATP binding"/>
    <property type="evidence" value="ECO:0007669"/>
    <property type="project" value="InterPro"/>
</dbReference>
<evidence type="ECO:0000256" key="2">
    <source>
        <dbReference type="ARBA" id="ARBA00022598"/>
    </source>
</evidence>
<feature type="domain" description="DNA ligase OB-like" evidence="8">
    <location>
        <begin position="208"/>
        <end position="270"/>
    </location>
</feature>
<evidence type="ECO:0000256" key="3">
    <source>
        <dbReference type="ARBA" id="ARBA00022705"/>
    </source>
</evidence>
<keyword evidence="2 9" id="KW-0436">Ligase</keyword>
<sequence>MVFLSVFPCRAELTDKTSRQFPLMLAGMYDHNIDVSLYWKSEKLDGIRAIWDGNKLMTRSGRKIYAPVWFIKKLPNYPLEGELWAGRGNFHLVQTTVLDKTPIEASWSKIHFMLFDMPLAPGSYPQRYAHIVQLVDSLQVEHIKFIEHTSISSEQELTSYFDQIDKSKGEGVMLRKLYGDYHHGRGEQLLKMKKHHDAEAKVVGYKAGKGQLEGMVGSLLVQTESGSQFYIGSGLTEQLRKRPPQLGSTITFRYNGYTHTGIPKFARFLREKVDHVIE</sequence>
<evidence type="ECO:0000256" key="4">
    <source>
        <dbReference type="ARBA" id="ARBA00022763"/>
    </source>
</evidence>
<dbReference type="NCBIfam" id="NF006592">
    <property type="entry name" value="PRK09125.1"/>
    <property type="match status" value="1"/>
</dbReference>
<evidence type="ECO:0000256" key="5">
    <source>
        <dbReference type="ARBA" id="ARBA00023204"/>
    </source>
</evidence>
<protein>
    <submittedName>
        <fullName evidence="9">DNA ligase</fullName>
    </submittedName>
</protein>
<comment type="catalytic activity">
    <reaction evidence="6">
        <text>ATP + (deoxyribonucleotide)n-3'-hydroxyl + 5'-phospho-(deoxyribonucleotide)m = (deoxyribonucleotide)n+m + AMP + diphosphate.</text>
        <dbReference type="EC" id="6.5.1.1"/>
    </reaction>
</comment>
<keyword evidence="5" id="KW-0234">DNA repair</keyword>
<evidence type="ECO:0000256" key="6">
    <source>
        <dbReference type="ARBA" id="ARBA00034003"/>
    </source>
</evidence>
<dbReference type="OrthoDB" id="9782700at2"/>
<dbReference type="Gene3D" id="3.30.470.30">
    <property type="entry name" value="DNA ligase/mRNA capping enzyme"/>
    <property type="match status" value="1"/>
</dbReference>
<dbReference type="EMBL" id="RSFA01000166">
    <property type="protein sequence ID" value="RSD27934.1"/>
    <property type="molecule type" value="Genomic_DNA"/>
</dbReference>
<dbReference type="InterPro" id="IPR050326">
    <property type="entry name" value="NAD_dep_DNA_ligaseB"/>
</dbReference>
<dbReference type="Gene3D" id="2.40.50.140">
    <property type="entry name" value="Nucleic acid-binding proteins"/>
    <property type="match status" value="1"/>
</dbReference>
<dbReference type="GO" id="GO:0006281">
    <property type="term" value="P:DNA repair"/>
    <property type="evidence" value="ECO:0007669"/>
    <property type="project" value="UniProtKB-KW"/>
</dbReference>
<feature type="domain" description="ATP-dependent DNA ligase family profile" evidence="7">
    <location>
        <begin position="77"/>
        <end position="193"/>
    </location>
</feature>
<comment type="cofactor">
    <cofactor evidence="1">
        <name>a divalent metal cation</name>
        <dbReference type="ChEBI" id="CHEBI:60240"/>
    </cofactor>
</comment>
<evidence type="ECO:0000259" key="8">
    <source>
        <dbReference type="Pfam" id="PF14743"/>
    </source>
</evidence>
<dbReference type="Proteomes" id="UP000269041">
    <property type="component" value="Unassembled WGS sequence"/>
</dbReference>
<evidence type="ECO:0000259" key="7">
    <source>
        <dbReference type="Pfam" id="PF01068"/>
    </source>
</evidence>
<evidence type="ECO:0000256" key="1">
    <source>
        <dbReference type="ARBA" id="ARBA00001968"/>
    </source>
</evidence>
<dbReference type="GO" id="GO:0003910">
    <property type="term" value="F:DNA ligase (ATP) activity"/>
    <property type="evidence" value="ECO:0007669"/>
    <property type="project" value="UniProtKB-EC"/>
</dbReference>